<dbReference type="EMBL" id="JRVC01000001">
    <property type="protein sequence ID" value="KHS49310.1"/>
    <property type="molecule type" value="Genomic_DNA"/>
</dbReference>
<organism evidence="1 3">
    <name type="scientific">Novosphingobium subterraneum</name>
    <dbReference type="NCBI Taxonomy" id="48936"/>
    <lineage>
        <taxon>Bacteria</taxon>
        <taxon>Pseudomonadati</taxon>
        <taxon>Pseudomonadota</taxon>
        <taxon>Alphaproteobacteria</taxon>
        <taxon>Sphingomonadales</taxon>
        <taxon>Sphingomonadaceae</taxon>
        <taxon>Novosphingobium</taxon>
    </lineage>
</organism>
<dbReference type="STRING" id="48936.NJ75_00013"/>
<reference evidence="1 3" key="1">
    <citation type="submission" date="2014-10" db="EMBL/GenBank/DDBJ databases">
        <title>Draft genome sequence of Novosphingobium subterraneum DSM 12447.</title>
        <authorList>
            <person name="Gan H.M."/>
            <person name="Gan H.Y."/>
            <person name="Savka M.A."/>
        </authorList>
    </citation>
    <scope>NUCLEOTIDE SEQUENCE [LARGE SCALE GENOMIC DNA]</scope>
    <source>
        <strain evidence="1 3">DSM 12447</strain>
    </source>
</reference>
<dbReference type="Pfam" id="PF21973">
    <property type="entry name" value="DUF6925"/>
    <property type="match status" value="1"/>
</dbReference>
<dbReference type="InterPro" id="IPR053838">
    <property type="entry name" value="DUF6925"/>
</dbReference>
<dbReference type="RefSeq" id="WP_052241778.1">
    <property type="nucleotide sequence ID" value="NZ_JBNNWK010000023.1"/>
</dbReference>
<proteinExistence type="predicted"/>
<gene>
    <name evidence="1" type="ORF">NJ75_00013</name>
    <name evidence="2" type="ORF">NJ75_00235</name>
</gene>
<keyword evidence="3" id="KW-1185">Reference proteome</keyword>
<evidence type="ECO:0000313" key="3">
    <source>
        <dbReference type="Proteomes" id="UP000031338"/>
    </source>
</evidence>
<evidence type="ECO:0000313" key="2">
    <source>
        <dbReference type="EMBL" id="KHS49532.1"/>
    </source>
</evidence>
<comment type="caution">
    <text evidence="1">The sequence shown here is derived from an EMBL/GenBank/DDBJ whole genome shotgun (WGS) entry which is preliminary data.</text>
</comment>
<name>A0A0B8ZSY5_9SPHN</name>
<protein>
    <submittedName>
        <fullName evidence="1">Uncharacterized protein</fullName>
    </submittedName>
</protein>
<evidence type="ECO:0000313" key="1">
    <source>
        <dbReference type="EMBL" id="KHS49310.1"/>
    </source>
</evidence>
<dbReference type="Proteomes" id="UP000031338">
    <property type="component" value="Unassembled WGS sequence"/>
</dbReference>
<dbReference type="AlphaFoldDB" id="A0A0B8ZSY5"/>
<sequence>MNQISFDELARLACDPGHGWSIGTFGAIGEFIRDEDEPATVQNDRDNIEIVTARGALRIRHSDSFECLAWDSLSSDGESWGHAMALCAPLTGSVDRAVVSLGADTDAIRREDQSSRLFDMGVCNGTIRMCARTDDEALIGALEALEGQDLLSSPTVMAEVLRAQPHRVMLSPAGRIEVFQPIPPPDGKSPEGPHTHLLAKLIGKGRPHGANVPIPDGYQSILNIHPRSPWRNALGERHDFVPDTDTAFSPMLERFGLDQDRAVDAHIRTAVAEGANPEFFDWPDTRRGRTKARIVLRRLAAAGHEHVGPWRVWFDRAPVETDETEQ</sequence>
<dbReference type="EMBL" id="JRVC01000001">
    <property type="protein sequence ID" value="KHS49532.1"/>
    <property type="molecule type" value="Genomic_DNA"/>
</dbReference>
<accession>A0A0B8ZSY5</accession>
<dbReference type="PATRIC" id="fig|48936.3.peg.13"/>